<dbReference type="OrthoDB" id="7961168at2"/>
<sequence>MSAFRVVRTVAVLAIAASQNPAVRAAVRSAPNLLTAERKQAAYDATKRMARKAGELTARVVPPNKYF</sequence>
<dbReference type="RefSeq" id="WP_114646008.1">
    <property type="nucleotide sequence ID" value="NZ_QQNH01000012.1"/>
</dbReference>
<evidence type="ECO:0000313" key="2">
    <source>
        <dbReference type="Proteomes" id="UP000253759"/>
    </source>
</evidence>
<keyword evidence="2" id="KW-1185">Reference proteome</keyword>
<reference evidence="2" key="1">
    <citation type="submission" date="2018-07" db="EMBL/GenBank/DDBJ databases">
        <authorList>
            <person name="Liu B.-T."/>
            <person name="Du Z."/>
        </authorList>
    </citation>
    <scope>NUCLEOTIDE SEQUENCE [LARGE SCALE GENOMIC DNA]</scope>
    <source>
        <strain evidence="2">XYN52</strain>
    </source>
</reference>
<dbReference type="EMBL" id="QQNH01000012">
    <property type="protein sequence ID" value="RDE08740.1"/>
    <property type="molecule type" value="Genomic_DNA"/>
</dbReference>
<gene>
    <name evidence="1" type="ORF">DVH29_09875</name>
</gene>
<dbReference type="AlphaFoldDB" id="A0A369W5V9"/>
<name>A0A369W5V9_9HYPH</name>
<accession>A0A369W5V9</accession>
<proteinExistence type="predicted"/>
<comment type="caution">
    <text evidence="1">The sequence shown here is derived from an EMBL/GenBank/DDBJ whole genome shotgun (WGS) entry which is preliminary data.</text>
</comment>
<dbReference type="Proteomes" id="UP000253759">
    <property type="component" value="Unassembled WGS sequence"/>
</dbReference>
<protein>
    <submittedName>
        <fullName evidence="1">Uncharacterized protein</fullName>
    </submittedName>
</protein>
<organism evidence="1 2">
    <name type="scientific">Pelagibacterium lacus</name>
    <dbReference type="NCBI Taxonomy" id="2282655"/>
    <lineage>
        <taxon>Bacteria</taxon>
        <taxon>Pseudomonadati</taxon>
        <taxon>Pseudomonadota</taxon>
        <taxon>Alphaproteobacteria</taxon>
        <taxon>Hyphomicrobiales</taxon>
        <taxon>Devosiaceae</taxon>
        <taxon>Pelagibacterium</taxon>
    </lineage>
</organism>
<evidence type="ECO:0000313" key="1">
    <source>
        <dbReference type="EMBL" id="RDE08740.1"/>
    </source>
</evidence>